<feature type="non-terminal residue" evidence="2">
    <location>
        <position position="1"/>
    </location>
</feature>
<name>A0A1E5WLI5_9POAL</name>
<keyword evidence="3" id="KW-1185">Reference proteome</keyword>
<evidence type="ECO:0000313" key="3">
    <source>
        <dbReference type="Proteomes" id="UP000095767"/>
    </source>
</evidence>
<protein>
    <submittedName>
        <fullName evidence="2">Uncharacterized protein</fullName>
    </submittedName>
</protein>
<sequence length="288" mass="31022">EPTPRRRRQILNRWAAATGAVTASAVPAPADQRRRARDAKLSALASTTRPVAVFREPSPAPSDASSSAYASGVPSELPSTGPRASSLIQRWREIEAIGPTTPRPGGDPAVSDSDTGSPRGRVGCIVKKISGRLLPSPPPPPLPPPPPPLLLLQPTCVGGHTGMPAGIRYPRIADTGMIFYPWRIAGTDTGTDFCSWIRICRATIRADFARCHLKVQDWICYCEGVELVGEIAWRSRGTRRRKGRSARRVSEVAQKNSSPVCDAEPGAEEECRAFLKHDVDGVVGVECH</sequence>
<feature type="region of interest" description="Disordered" evidence="1">
    <location>
        <begin position="97"/>
        <end position="121"/>
    </location>
</feature>
<dbReference type="AlphaFoldDB" id="A0A1E5WLI5"/>
<organism evidence="2 3">
    <name type="scientific">Dichanthelium oligosanthes</name>
    <dbReference type="NCBI Taxonomy" id="888268"/>
    <lineage>
        <taxon>Eukaryota</taxon>
        <taxon>Viridiplantae</taxon>
        <taxon>Streptophyta</taxon>
        <taxon>Embryophyta</taxon>
        <taxon>Tracheophyta</taxon>
        <taxon>Spermatophyta</taxon>
        <taxon>Magnoliopsida</taxon>
        <taxon>Liliopsida</taxon>
        <taxon>Poales</taxon>
        <taxon>Poaceae</taxon>
        <taxon>PACMAD clade</taxon>
        <taxon>Panicoideae</taxon>
        <taxon>Panicodae</taxon>
        <taxon>Paniceae</taxon>
        <taxon>Dichantheliinae</taxon>
        <taxon>Dichanthelium</taxon>
    </lineage>
</organism>
<evidence type="ECO:0000313" key="2">
    <source>
        <dbReference type="EMBL" id="OEL38000.1"/>
    </source>
</evidence>
<feature type="compositionally biased region" description="Low complexity" evidence="1">
    <location>
        <begin position="61"/>
        <end position="71"/>
    </location>
</feature>
<proteinExistence type="predicted"/>
<accession>A0A1E5WLI5</accession>
<comment type="caution">
    <text evidence="2">The sequence shown here is derived from an EMBL/GenBank/DDBJ whole genome shotgun (WGS) entry which is preliminary data.</text>
</comment>
<dbReference type="OrthoDB" id="6078042at2759"/>
<dbReference type="EMBL" id="LWDX02003335">
    <property type="protein sequence ID" value="OEL38000.1"/>
    <property type="molecule type" value="Genomic_DNA"/>
</dbReference>
<feature type="region of interest" description="Disordered" evidence="1">
    <location>
        <begin position="22"/>
        <end position="84"/>
    </location>
</feature>
<gene>
    <name evidence="2" type="ORF">BAE44_0000981</name>
</gene>
<evidence type="ECO:0000256" key="1">
    <source>
        <dbReference type="SAM" id="MobiDB-lite"/>
    </source>
</evidence>
<dbReference type="STRING" id="888268.A0A1E5WLI5"/>
<reference evidence="2 3" key="1">
    <citation type="submission" date="2016-09" db="EMBL/GenBank/DDBJ databases">
        <title>The draft genome of Dichanthelium oligosanthes: A C3 panicoid grass species.</title>
        <authorList>
            <person name="Studer A.J."/>
            <person name="Schnable J.C."/>
            <person name="Brutnell T.P."/>
        </authorList>
    </citation>
    <scope>NUCLEOTIDE SEQUENCE [LARGE SCALE GENOMIC DNA]</scope>
    <source>
        <strain evidence="3">cv. Kellogg 1175</strain>
        <tissue evidence="2">Leaf</tissue>
    </source>
</reference>
<dbReference type="Proteomes" id="UP000095767">
    <property type="component" value="Unassembled WGS sequence"/>
</dbReference>